<reference evidence="2" key="1">
    <citation type="journal article" date="2009" name="ISME J.">
        <title>Functional metagenomics reveals diverse beta-lactamases in a remote Alaskan soil.</title>
        <authorList>
            <person name="Allen H.K."/>
            <person name="Moe L.A."/>
            <person name="Rodbumrer J."/>
            <person name="Gaarder A."/>
            <person name="Handelsman J."/>
        </authorList>
    </citation>
    <scope>NUCLEOTIDE SEQUENCE</scope>
</reference>
<dbReference type="AlphaFoldDB" id="C0INZ4"/>
<keyword evidence="1" id="KW-1133">Transmembrane helix</keyword>
<feature type="transmembrane region" description="Helical" evidence="1">
    <location>
        <begin position="6"/>
        <end position="29"/>
    </location>
</feature>
<keyword evidence="1" id="KW-0472">Membrane</keyword>
<name>C0INZ4_9BACT</name>
<dbReference type="EMBL" id="EU408359">
    <property type="protein sequence ID" value="ACN58997.1"/>
    <property type="molecule type" value="Genomic_DNA"/>
</dbReference>
<keyword evidence="1" id="KW-0812">Transmembrane</keyword>
<proteinExistence type="predicted"/>
<accession>C0INZ4</accession>
<gene>
    <name evidence="2" type="ORF">AKSOIL_0322</name>
</gene>
<organism evidence="2">
    <name type="scientific">uncultured bacterium BLR19</name>
    <dbReference type="NCBI Taxonomy" id="506519"/>
    <lineage>
        <taxon>Bacteria</taxon>
        <taxon>environmental samples</taxon>
    </lineage>
</organism>
<evidence type="ECO:0000256" key="1">
    <source>
        <dbReference type="SAM" id="Phobius"/>
    </source>
</evidence>
<evidence type="ECO:0000313" key="2">
    <source>
        <dbReference type="EMBL" id="ACN58997.1"/>
    </source>
</evidence>
<protein>
    <submittedName>
        <fullName evidence="2">Uncharacterized protein</fullName>
    </submittedName>
</protein>
<sequence>MIPAHVIIFYLNVVIILPGLQMVTGFAIFF</sequence>